<reference evidence="1 2" key="1">
    <citation type="submission" date="2018-01" db="EMBL/GenBank/DDBJ databases">
        <title>Deinococcus koreensis sp. nov., a radiation-resistant bacterium isolated from river water.</title>
        <authorList>
            <person name="Choi A."/>
        </authorList>
    </citation>
    <scope>NUCLEOTIDE SEQUENCE [LARGE SCALE GENOMIC DNA]</scope>
    <source>
        <strain evidence="1 2">SJW1-2</strain>
    </source>
</reference>
<dbReference type="EMBL" id="PPPD01000001">
    <property type="protein sequence ID" value="PNY81071.1"/>
    <property type="molecule type" value="Genomic_DNA"/>
</dbReference>
<dbReference type="InterPro" id="IPR028994">
    <property type="entry name" value="Integrin_alpha_N"/>
</dbReference>
<evidence type="ECO:0000313" key="2">
    <source>
        <dbReference type="Proteomes" id="UP000236379"/>
    </source>
</evidence>
<sequence>MGGLGLSGLGAGLANAAPAPLPVLMGSPGQEAPLLLGAWEPGRWIAAGPALASRLSGQERYRRQALWGPPSTVRGGRAVSLGVPCEDAFHVPVTPGAAPGAFEVFASPALNTRPRPVTPLPTGLTAYREIVRQELVRRGLRTPQVRLTALIRADLDGNGTQEVIIEASRFVQRQGEFPPPVGQPGDYSLLLLRHVVAGQVRTVVLGEHVAPLRPWNPDSADPMPMATLHRLAGIADLNGDGRMEVLTHGAYYEGDAFSAQEWTPTGGLKIRLESGCGV</sequence>
<dbReference type="AlphaFoldDB" id="A0A2K3UX18"/>
<gene>
    <name evidence="1" type="ORF">CVO96_06500</name>
</gene>
<comment type="caution">
    <text evidence="1">The sequence shown here is derived from an EMBL/GenBank/DDBJ whole genome shotgun (WGS) entry which is preliminary data.</text>
</comment>
<protein>
    <recommendedName>
        <fullName evidence="3">VCBS repeat-containing protein</fullName>
    </recommendedName>
</protein>
<evidence type="ECO:0008006" key="3">
    <source>
        <dbReference type="Google" id="ProtNLM"/>
    </source>
</evidence>
<accession>A0A2K3UX18</accession>
<dbReference type="Proteomes" id="UP000236379">
    <property type="component" value="Unassembled WGS sequence"/>
</dbReference>
<organism evidence="1 2">
    <name type="scientific">Deinococcus koreensis</name>
    <dbReference type="NCBI Taxonomy" id="2054903"/>
    <lineage>
        <taxon>Bacteria</taxon>
        <taxon>Thermotogati</taxon>
        <taxon>Deinococcota</taxon>
        <taxon>Deinococci</taxon>
        <taxon>Deinococcales</taxon>
        <taxon>Deinococcaceae</taxon>
        <taxon>Deinococcus</taxon>
    </lineage>
</organism>
<dbReference type="SUPFAM" id="SSF69318">
    <property type="entry name" value="Integrin alpha N-terminal domain"/>
    <property type="match status" value="1"/>
</dbReference>
<name>A0A2K3UX18_9DEIO</name>
<evidence type="ECO:0000313" key="1">
    <source>
        <dbReference type="EMBL" id="PNY81071.1"/>
    </source>
</evidence>
<keyword evidence="2" id="KW-1185">Reference proteome</keyword>
<proteinExistence type="predicted"/>